<evidence type="ECO:0000256" key="2">
    <source>
        <dbReference type="ARBA" id="ARBA00022679"/>
    </source>
</evidence>
<protein>
    <recommendedName>
        <fullName evidence="5">Glycosyl transferase CAP10 domain-containing protein</fullName>
    </recommendedName>
</protein>
<dbReference type="GO" id="GO:0016740">
    <property type="term" value="F:transferase activity"/>
    <property type="evidence" value="ECO:0007669"/>
    <property type="project" value="UniProtKB-KW"/>
</dbReference>
<dbReference type="SMART" id="SM00672">
    <property type="entry name" value="CAP10"/>
    <property type="match status" value="1"/>
</dbReference>
<dbReference type="Proteomes" id="UP001530377">
    <property type="component" value="Unassembled WGS sequence"/>
</dbReference>
<keyword evidence="4" id="KW-0472">Membrane</keyword>
<organism evidence="6 7">
    <name type="scientific">Cyclostephanos tholiformis</name>
    <dbReference type="NCBI Taxonomy" id="382380"/>
    <lineage>
        <taxon>Eukaryota</taxon>
        <taxon>Sar</taxon>
        <taxon>Stramenopiles</taxon>
        <taxon>Ochrophyta</taxon>
        <taxon>Bacillariophyta</taxon>
        <taxon>Coscinodiscophyceae</taxon>
        <taxon>Thalassiosirophycidae</taxon>
        <taxon>Stephanodiscales</taxon>
        <taxon>Stephanodiscaceae</taxon>
        <taxon>Cyclostephanos</taxon>
    </lineage>
</organism>
<feature type="compositionally biased region" description="Polar residues" evidence="3">
    <location>
        <begin position="142"/>
        <end position="151"/>
    </location>
</feature>
<evidence type="ECO:0000256" key="1">
    <source>
        <dbReference type="ARBA" id="ARBA00010118"/>
    </source>
</evidence>
<feature type="compositionally biased region" description="Low complexity" evidence="3">
    <location>
        <begin position="28"/>
        <end position="44"/>
    </location>
</feature>
<evidence type="ECO:0000313" key="7">
    <source>
        <dbReference type="Proteomes" id="UP001530377"/>
    </source>
</evidence>
<name>A0ABD3SSW5_9STRA</name>
<feature type="domain" description="Glycosyl transferase CAP10" evidence="5">
    <location>
        <begin position="249"/>
        <end position="522"/>
    </location>
</feature>
<dbReference type="InterPro" id="IPR006598">
    <property type="entry name" value="CAP10"/>
</dbReference>
<dbReference type="PANTHER" id="PTHR12203:SF35">
    <property type="entry name" value="PROTEIN O-GLUCOSYLTRANSFERASE 1"/>
    <property type="match status" value="1"/>
</dbReference>
<feature type="region of interest" description="Disordered" evidence="3">
    <location>
        <begin position="218"/>
        <end position="237"/>
    </location>
</feature>
<evidence type="ECO:0000313" key="6">
    <source>
        <dbReference type="EMBL" id="KAL3827491.1"/>
    </source>
</evidence>
<keyword evidence="7" id="KW-1185">Reference proteome</keyword>
<dbReference type="AlphaFoldDB" id="A0ABD3SSW5"/>
<keyword evidence="4" id="KW-0812">Transmembrane</keyword>
<feature type="compositionally biased region" description="Acidic residues" evidence="3">
    <location>
        <begin position="60"/>
        <end position="71"/>
    </location>
</feature>
<feature type="transmembrane region" description="Helical" evidence="4">
    <location>
        <begin position="106"/>
        <end position="125"/>
    </location>
</feature>
<feature type="compositionally biased region" description="Basic and acidic residues" evidence="3">
    <location>
        <begin position="72"/>
        <end position="82"/>
    </location>
</feature>
<evidence type="ECO:0000256" key="3">
    <source>
        <dbReference type="SAM" id="MobiDB-lite"/>
    </source>
</evidence>
<sequence>MAREAPSSSVPPLLRCIGAEDDNPIHSPSPLSSSSSFSSSSSSSWHRIMKRRLSFHPGGGDDDDDDDDDESDRDREEDWERPHYRSRECCELPVPARRRRRSRGRITLLLLSIMVLVVITVANVISSSYSSRDDRPASSSSVTTTSLYGPPLSTSTENEYIKRYEISLLNDDLGNVDVPLLPLIFDGRRMLCREGHRMQYSKYRIRFFVQMVRTGLRNRTRRGGTDPTASVATNDDGGGTTAYDDIGHDVDDVGLPILAMDGDDNGCNVVQRRDEYNGRDIDFPRFAWSSLNTNKHGWPCRAISMPSYETWKYHHRTRRTSLDWERYFVNNEREYPWSDKLGMAVWRGSTTYEGQQYHDSELGDMPRGKLVKMGMEHSNLIDAAFHKVIQKFRYRKREVSSEFRIGGRIGPRDMMKYKAIIDIDGNSWSSRFGMLLCSNSVVIKIEPDFVEHFYDDGGDVRPMVHYLPASLDNITDVVAYAVDGENDAEMRKIVACANSWCKASLSEEGLAGDSILRLDAYRRALDSYDGGSWVEEWRRIRRRFDETVDDLVDCDAWSYIDWFTSPSFAGL</sequence>
<feature type="compositionally biased region" description="Polar residues" evidence="3">
    <location>
        <begin position="1"/>
        <end position="10"/>
    </location>
</feature>
<comment type="similarity">
    <text evidence="1">Belongs to the glycosyltransferase 90 family.</text>
</comment>
<dbReference type="PANTHER" id="PTHR12203">
    <property type="entry name" value="KDEL LYS-ASP-GLU-LEU CONTAINING - RELATED"/>
    <property type="match status" value="1"/>
</dbReference>
<evidence type="ECO:0000256" key="4">
    <source>
        <dbReference type="SAM" id="Phobius"/>
    </source>
</evidence>
<gene>
    <name evidence="6" type="ORF">ACHAXA_003760</name>
</gene>
<dbReference type="InterPro" id="IPR051091">
    <property type="entry name" value="O-Glucosyltr/Glycosyltrsf_90"/>
</dbReference>
<comment type="caution">
    <text evidence="6">The sequence shown here is derived from an EMBL/GenBank/DDBJ whole genome shotgun (WGS) entry which is preliminary data.</text>
</comment>
<dbReference type="Pfam" id="PF05686">
    <property type="entry name" value="Glyco_transf_90"/>
    <property type="match status" value="1"/>
</dbReference>
<feature type="region of interest" description="Disordered" evidence="3">
    <location>
        <begin position="1"/>
        <end position="82"/>
    </location>
</feature>
<accession>A0ABD3SSW5</accession>
<keyword evidence="4" id="KW-1133">Transmembrane helix</keyword>
<reference evidence="6 7" key="1">
    <citation type="submission" date="2024-10" db="EMBL/GenBank/DDBJ databases">
        <title>Updated reference genomes for cyclostephanoid diatoms.</title>
        <authorList>
            <person name="Roberts W.R."/>
            <person name="Alverson A.J."/>
        </authorList>
    </citation>
    <scope>NUCLEOTIDE SEQUENCE [LARGE SCALE GENOMIC DNA]</scope>
    <source>
        <strain evidence="6 7">AJA228-03</strain>
    </source>
</reference>
<proteinExistence type="inferred from homology"/>
<keyword evidence="2" id="KW-0808">Transferase</keyword>
<dbReference type="EMBL" id="JALLPB020000003">
    <property type="protein sequence ID" value="KAL3827491.1"/>
    <property type="molecule type" value="Genomic_DNA"/>
</dbReference>
<evidence type="ECO:0000259" key="5">
    <source>
        <dbReference type="SMART" id="SM00672"/>
    </source>
</evidence>
<feature type="region of interest" description="Disordered" evidence="3">
    <location>
        <begin position="129"/>
        <end position="151"/>
    </location>
</feature>